<keyword evidence="8" id="KW-1185">Reference proteome</keyword>
<dbReference type="PROSITE" id="PS00560">
    <property type="entry name" value="CARBOXYPEPT_SER_HIS"/>
    <property type="match status" value="1"/>
</dbReference>
<reference evidence="8" key="1">
    <citation type="submission" date="2024-04" db="EMBL/GenBank/DDBJ databases">
        <authorList>
            <person name="Shaw F."/>
            <person name="Minotto A."/>
        </authorList>
    </citation>
    <scope>NUCLEOTIDE SEQUENCE [LARGE SCALE GENOMIC DNA]</scope>
</reference>
<keyword evidence="2" id="KW-0121">Carboxypeptidase</keyword>
<evidence type="ECO:0000256" key="4">
    <source>
        <dbReference type="ARBA" id="ARBA00022801"/>
    </source>
</evidence>
<comment type="similarity">
    <text evidence="1">Belongs to the peptidase S10 family.</text>
</comment>
<evidence type="ECO:0000313" key="7">
    <source>
        <dbReference type="EMBL" id="CAL1694739.1"/>
    </source>
</evidence>
<dbReference type="PANTHER" id="PTHR11802">
    <property type="entry name" value="SERINE PROTEASE FAMILY S10 SERINE CARBOXYPEPTIDASE"/>
    <property type="match status" value="1"/>
</dbReference>
<accession>A0ABP1CJB6</accession>
<name>A0ABP1CJB6_9APHY</name>
<dbReference type="Pfam" id="PF00450">
    <property type="entry name" value="Peptidase_S10"/>
    <property type="match status" value="1"/>
</dbReference>
<evidence type="ECO:0000256" key="6">
    <source>
        <dbReference type="SAM" id="SignalP"/>
    </source>
</evidence>
<dbReference type="PRINTS" id="PR00724">
    <property type="entry name" value="CRBOXYPTASEC"/>
</dbReference>
<evidence type="ECO:0000256" key="2">
    <source>
        <dbReference type="ARBA" id="ARBA00022645"/>
    </source>
</evidence>
<keyword evidence="6" id="KW-0732">Signal</keyword>
<organism evidence="7 8">
    <name type="scientific">Somion occarium</name>
    <dbReference type="NCBI Taxonomy" id="3059160"/>
    <lineage>
        <taxon>Eukaryota</taxon>
        <taxon>Fungi</taxon>
        <taxon>Dikarya</taxon>
        <taxon>Basidiomycota</taxon>
        <taxon>Agaricomycotina</taxon>
        <taxon>Agaricomycetes</taxon>
        <taxon>Polyporales</taxon>
        <taxon>Cerrenaceae</taxon>
        <taxon>Somion</taxon>
    </lineage>
</organism>
<dbReference type="SUPFAM" id="SSF53474">
    <property type="entry name" value="alpha/beta-Hydrolases"/>
    <property type="match status" value="1"/>
</dbReference>
<dbReference type="PANTHER" id="PTHR11802:SF452">
    <property type="entry name" value="CARBOXYPEPTIDASE"/>
    <property type="match status" value="1"/>
</dbReference>
<proteinExistence type="inferred from homology"/>
<dbReference type="Proteomes" id="UP001497453">
    <property type="component" value="Chromosome 1"/>
</dbReference>
<protein>
    <recommendedName>
        <fullName evidence="9">Carboxypeptidase</fullName>
    </recommendedName>
</protein>
<keyword evidence="5" id="KW-0325">Glycoprotein</keyword>
<dbReference type="InterPro" id="IPR001563">
    <property type="entry name" value="Peptidase_S10"/>
</dbReference>
<feature type="chain" id="PRO_5046021820" description="Carboxypeptidase" evidence="6">
    <location>
        <begin position="21"/>
        <end position="553"/>
    </location>
</feature>
<dbReference type="InterPro" id="IPR029058">
    <property type="entry name" value="AB_hydrolase_fold"/>
</dbReference>
<evidence type="ECO:0000256" key="5">
    <source>
        <dbReference type="ARBA" id="ARBA00023180"/>
    </source>
</evidence>
<gene>
    <name evidence="7" type="ORF">GFSPODELE1_LOCUS445</name>
</gene>
<evidence type="ECO:0000313" key="8">
    <source>
        <dbReference type="Proteomes" id="UP001497453"/>
    </source>
</evidence>
<keyword evidence="3" id="KW-0645">Protease</keyword>
<feature type="signal peptide" evidence="6">
    <location>
        <begin position="1"/>
        <end position="20"/>
    </location>
</feature>
<dbReference type="Gene3D" id="3.40.50.1820">
    <property type="entry name" value="alpha/beta hydrolase"/>
    <property type="match status" value="1"/>
</dbReference>
<evidence type="ECO:0008006" key="9">
    <source>
        <dbReference type="Google" id="ProtNLM"/>
    </source>
</evidence>
<dbReference type="InterPro" id="IPR033124">
    <property type="entry name" value="Ser_caboxypep_his_AS"/>
</dbReference>
<sequence>MVAMKLLAVVVPTQVLAAAAFTIQIPASSFEQQHVLSPSFEGSSKVDLGSSHEMIEHPSFPSYQLRVIVTEPTLCDASVEQHAGFLDISDTRHLFFWFFEARNDPANAPLLLWLNGGPGCSSINAGLLFENGPCRIAEGGNGTIVNPHSWNEVANVIYLDEPIGTGFSYADDDSKVDTLADLAVDVYVFTQVFLKRFPQYSNLPFHLAAESWGGHYGPTISNFIHQENKKLVYAPRKGVVKINLASLILANGLTEPASQFESIPDYACGGAPYPFLDPKGSGCAQIKFNKPICLEMIESCYKFNTKATCTPATFQCWSTMMVPLDTTGKNAYDIRKPCLPNTKMCYEELDWATLWMNEPEVKKSLGVDANRTFTNCNMDVNQRFYVQGQAMHNSAALLPELINNGVRLLVYAGNADAVCNYMGVELWMSRLEHNFHKEFASTPSVPWRTRESNYVAGEVRSAGAAEGAGNVTFVQIYDAGHMAPHDQPEATLVSSYTASELAIQMHLRTISLGYDNPLDSQRSVVGGYLAGNVKVPLVSLLPSAEQLFQSMSI</sequence>
<evidence type="ECO:0000256" key="3">
    <source>
        <dbReference type="ARBA" id="ARBA00022670"/>
    </source>
</evidence>
<keyword evidence="4" id="KW-0378">Hydrolase</keyword>
<dbReference type="EMBL" id="OZ037944">
    <property type="protein sequence ID" value="CAL1694739.1"/>
    <property type="molecule type" value="Genomic_DNA"/>
</dbReference>
<evidence type="ECO:0000256" key="1">
    <source>
        <dbReference type="ARBA" id="ARBA00009431"/>
    </source>
</evidence>
<dbReference type="Gene3D" id="1.10.287.410">
    <property type="match status" value="1"/>
</dbReference>